<evidence type="ECO:0000313" key="10">
    <source>
        <dbReference type="EMBL" id="HGW91639.1"/>
    </source>
</evidence>
<keyword evidence="2 8" id="KW-0808">Transferase</keyword>
<dbReference type="GO" id="GO:0036431">
    <property type="term" value="F:dCMP kinase activity"/>
    <property type="evidence" value="ECO:0007669"/>
    <property type="project" value="InterPro"/>
</dbReference>
<name>A0A7C4U7U8_UNCW3</name>
<dbReference type="GO" id="GO:0015949">
    <property type="term" value="P:nucleobase-containing small molecule interconversion"/>
    <property type="evidence" value="ECO:0007669"/>
    <property type="project" value="TreeGrafter"/>
</dbReference>
<protein>
    <recommendedName>
        <fullName evidence="8">Cytidylate kinase</fullName>
        <shortName evidence="8">CK</shortName>
        <ecNumber evidence="8">2.7.4.25</ecNumber>
    </recommendedName>
    <alternativeName>
        <fullName evidence="8">Cytidine monophosphate kinase</fullName>
        <shortName evidence="8">CMP kinase</shortName>
    </alternativeName>
</protein>
<dbReference type="CDD" id="cd02020">
    <property type="entry name" value="CMPK"/>
    <property type="match status" value="1"/>
</dbReference>
<evidence type="ECO:0000256" key="6">
    <source>
        <dbReference type="ARBA" id="ARBA00047615"/>
    </source>
</evidence>
<dbReference type="GO" id="GO:0005829">
    <property type="term" value="C:cytosol"/>
    <property type="evidence" value="ECO:0007669"/>
    <property type="project" value="TreeGrafter"/>
</dbReference>
<dbReference type="EMBL" id="DTHG01000045">
    <property type="protein sequence ID" value="HGW91639.1"/>
    <property type="molecule type" value="Genomic_DNA"/>
</dbReference>
<proteinExistence type="inferred from homology"/>
<reference evidence="10" key="1">
    <citation type="journal article" date="2020" name="mSystems">
        <title>Genome- and Community-Level Interaction Insights into Carbon Utilization and Element Cycling Functions of Hydrothermarchaeota in Hydrothermal Sediment.</title>
        <authorList>
            <person name="Zhou Z."/>
            <person name="Liu Y."/>
            <person name="Xu W."/>
            <person name="Pan J."/>
            <person name="Luo Z.H."/>
            <person name="Li M."/>
        </authorList>
    </citation>
    <scope>NUCLEOTIDE SEQUENCE [LARGE SCALE GENOMIC DNA]</scope>
    <source>
        <strain evidence="10">SpSt-780</strain>
    </source>
</reference>
<dbReference type="Gene3D" id="3.40.50.300">
    <property type="entry name" value="P-loop containing nucleotide triphosphate hydrolases"/>
    <property type="match status" value="1"/>
</dbReference>
<dbReference type="PANTHER" id="PTHR21299:SF2">
    <property type="entry name" value="CYTIDYLATE KINASE"/>
    <property type="match status" value="1"/>
</dbReference>
<evidence type="ECO:0000256" key="8">
    <source>
        <dbReference type="HAMAP-Rule" id="MF_00238"/>
    </source>
</evidence>
<comment type="catalytic activity">
    <reaction evidence="7 8">
        <text>CMP + ATP = CDP + ADP</text>
        <dbReference type="Rhea" id="RHEA:11600"/>
        <dbReference type="ChEBI" id="CHEBI:30616"/>
        <dbReference type="ChEBI" id="CHEBI:58069"/>
        <dbReference type="ChEBI" id="CHEBI:60377"/>
        <dbReference type="ChEBI" id="CHEBI:456216"/>
        <dbReference type="EC" id="2.7.4.25"/>
    </reaction>
</comment>
<sequence length="220" mass="25147">MKFIVAIDGTSASGKSTTATNVAKKLGWLYLDTGAMYRAIAYYVLKKKVDPHDEENVVRLLDEIDLRIEMNNGQRTIVNGEDVTEKIRTPEIDRAVTPVCQFKKVREKMVELQRKIADNREIICEGRDMGSVVFPDAQVKVFMDASIDERAKRRLRDLQKKGINITFEEVKNDLLRRDKEDSTRSEAPLKISKGAIFIDTTNLTIEMQTALVIEEIRKKI</sequence>
<feature type="domain" description="Cytidylate kinase" evidence="9">
    <location>
        <begin position="5"/>
        <end position="217"/>
    </location>
</feature>
<dbReference type="HAMAP" id="MF_00238">
    <property type="entry name" value="Cytidyl_kinase_type1"/>
    <property type="match status" value="1"/>
</dbReference>
<evidence type="ECO:0000256" key="1">
    <source>
        <dbReference type="ARBA" id="ARBA00009427"/>
    </source>
</evidence>
<evidence type="ECO:0000256" key="2">
    <source>
        <dbReference type="ARBA" id="ARBA00022679"/>
    </source>
</evidence>
<gene>
    <name evidence="8" type="primary">cmk</name>
    <name evidence="10" type="ORF">ENV67_03755</name>
</gene>
<comment type="caution">
    <text evidence="10">The sequence shown here is derived from an EMBL/GenBank/DDBJ whole genome shotgun (WGS) entry which is preliminary data.</text>
</comment>
<dbReference type="PANTHER" id="PTHR21299">
    <property type="entry name" value="CYTIDYLATE KINASE/PANTOATE-BETA-ALANINE LIGASE"/>
    <property type="match status" value="1"/>
</dbReference>
<dbReference type="NCBIfam" id="TIGR00017">
    <property type="entry name" value="cmk"/>
    <property type="match status" value="1"/>
</dbReference>
<dbReference type="GO" id="GO:0005524">
    <property type="term" value="F:ATP binding"/>
    <property type="evidence" value="ECO:0007669"/>
    <property type="project" value="UniProtKB-UniRule"/>
</dbReference>
<feature type="binding site" evidence="8">
    <location>
        <begin position="9"/>
        <end position="17"/>
    </location>
    <ligand>
        <name>ATP</name>
        <dbReference type="ChEBI" id="CHEBI:30616"/>
    </ligand>
</feature>
<evidence type="ECO:0000256" key="3">
    <source>
        <dbReference type="ARBA" id="ARBA00022741"/>
    </source>
</evidence>
<keyword evidence="8" id="KW-0963">Cytoplasm</keyword>
<dbReference type="InterPro" id="IPR027417">
    <property type="entry name" value="P-loop_NTPase"/>
</dbReference>
<comment type="subcellular location">
    <subcellularLocation>
        <location evidence="8">Cytoplasm</location>
    </subcellularLocation>
</comment>
<comment type="catalytic activity">
    <reaction evidence="6 8">
        <text>dCMP + ATP = dCDP + ADP</text>
        <dbReference type="Rhea" id="RHEA:25094"/>
        <dbReference type="ChEBI" id="CHEBI:30616"/>
        <dbReference type="ChEBI" id="CHEBI:57566"/>
        <dbReference type="ChEBI" id="CHEBI:58593"/>
        <dbReference type="ChEBI" id="CHEBI:456216"/>
        <dbReference type="EC" id="2.7.4.25"/>
    </reaction>
</comment>
<dbReference type="SUPFAM" id="SSF52540">
    <property type="entry name" value="P-loop containing nucleoside triphosphate hydrolases"/>
    <property type="match status" value="1"/>
</dbReference>
<dbReference type="InterPro" id="IPR011994">
    <property type="entry name" value="Cytidylate_kinase_dom"/>
</dbReference>
<dbReference type="InterPro" id="IPR003136">
    <property type="entry name" value="Cytidylate_kin"/>
</dbReference>
<evidence type="ECO:0000256" key="7">
    <source>
        <dbReference type="ARBA" id="ARBA00048478"/>
    </source>
</evidence>
<comment type="similarity">
    <text evidence="1 8">Belongs to the cytidylate kinase family. Type 1 subfamily.</text>
</comment>
<keyword evidence="3 8" id="KW-0547">Nucleotide-binding</keyword>
<keyword evidence="4 8" id="KW-0418">Kinase</keyword>
<dbReference type="AlphaFoldDB" id="A0A7C4U7U8"/>
<accession>A0A7C4U7U8</accession>
<dbReference type="EC" id="2.7.4.25" evidence="8"/>
<dbReference type="GO" id="GO:0006220">
    <property type="term" value="P:pyrimidine nucleotide metabolic process"/>
    <property type="evidence" value="ECO:0007669"/>
    <property type="project" value="UniProtKB-UniRule"/>
</dbReference>
<keyword evidence="5 8" id="KW-0067">ATP-binding</keyword>
<evidence type="ECO:0000256" key="4">
    <source>
        <dbReference type="ARBA" id="ARBA00022777"/>
    </source>
</evidence>
<organism evidence="10">
    <name type="scientific">candidate division WOR-3 bacterium</name>
    <dbReference type="NCBI Taxonomy" id="2052148"/>
    <lineage>
        <taxon>Bacteria</taxon>
        <taxon>Bacteria division WOR-3</taxon>
    </lineage>
</organism>
<evidence type="ECO:0000256" key="5">
    <source>
        <dbReference type="ARBA" id="ARBA00022840"/>
    </source>
</evidence>
<dbReference type="Pfam" id="PF02224">
    <property type="entry name" value="Cytidylate_kin"/>
    <property type="match status" value="1"/>
</dbReference>
<evidence type="ECO:0000259" key="9">
    <source>
        <dbReference type="Pfam" id="PF02224"/>
    </source>
</evidence>